<organism evidence="2 3">
    <name type="scientific">Chitinophaga chungangae</name>
    <dbReference type="NCBI Taxonomy" id="2821488"/>
    <lineage>
        <taxon>Bacteria</taxon>
        <taxon>Pseudomonadati</taxon>
        <taxon>Bacteroidota</taxon>
        <taxon>Chitinophagia</taxon>
        <taxon>Chitinophagales</taxon>
        <taxon>Chitinophagaceae</taxon>
        <taxon>Chitinophaga</taxon>
    </lineage>
</organism>
<accession>A0ABS3YHB3</accession>
<dbReference type="InterPro" id="IPR050708">
    <property type="entry name" value="T6SS_VgrG/RHS"/>
</dbReference>
<name>A0ABS3YHB3_9BACT</name>
<dbReference type="Proteomes" id="UP000679126">
    <property type="component" value="Unassembled WGS sequence"/>
</dbReference>
<comment type="caution">
    <text evidence="2">The sequence shown here is derived from an EMBL/GenBank/DDBJ whole genome shotgun (WGS) entry which is preliminary data.</text>
</comment>
<dbReference type="NCBIfam" id="TIGR03696">
    <property type="entry name" value="Rhs_assc_core"/>
    <property type="match status" value="1"/>
</dbReference>
<dbReference type="Gene3D" id="2.180.10.10">
    <property type="entry name" value="RHS repeat-associated core"/>
    <property type="match status" value="1"/>
</dbReference>
<feature type="chain" id="PRO_5045245469" description="RHS repeat-associated core domain-containing protein" evidence="1">
    <location>
        <begin position="27"/>
        <end position="3278"/>
    </location>
</feature>
<proteinExistence type="predicted"/>
<gene>
    <name evidence="2" type="ORF">J7I43_17720</name>
</gene>
<dbReference type="EMBL" id="JAGHKP010000003">
    <property type="protein sequence ID" value="MBO9154071.1"/>
    <property type="molecule type" value="Genomic_DNA"/>
</dbReference>
<keyword evidence="1" id="KW-0732">Signal</keyword>
<dbReference type="InterPro" id="IPR022385">
    <property type="entry name" value="Rhs_assc_core"/>
</dbReference>
<dbReference type="PANTHER" id="PTHR32305">
    <property type="match status" value="1"/>
</dbReference>
<dbReference type="RefSeq" id="WP_209147191.1">
    <property type="nucleotide sequence ID" value="NZ_JAGHKP010000003.1"/>
</dbReference>
<dbReference type="PANTHER" id="PTHR32305:SF15">
    <property type="entry name" value="PROTEIN RHSA-RELATED"/>
    <property type="match status" value="1"/>
</dbReference>
<sequence>MLKLSVYCRFLLLSLLVLCAGMPAIAATEPYQHSLQGKIKKGDTLIVKDEKFQNAAFKWSLIRNLSVNNIVTFGLYRDQEALPNKKFSCKVDLKIEYWSQPDQADPITEDHVELEISYDPRAGVVYQAEKAYQFKNGHRVKLTVNDITSAELGDELPDVFRLTNMVSIERQYLRDPEDTTKRTPYVIPVAALPSGGMTTFGFQPPVESDGEVLIGWDEILGAEDYDLEWTFVSSPIITGEAPGTPAGEYPQLFRKGATRVTIHGHQYPITIVHDMGYLVVRVRGVYYAGEKRSEFDWEPALIHTISTPRHMENMNWQYNATYAEEGKKKEVVSYVDGGGKTRQTLTVANPGANSSDVEGRYAVVQENVYDEFGRPALSILPAPIKETEFKYYGGLHLNAAGQPYNFQNMYGANTACQNTPDPMFAPAASPGKGAAGYYSANNPFKNDVINNKFIPDAGGYPFSVTRYMPDNTGRVSVQGGVGLTFQPGGKATRIYYGKPEAWELDRLFGNDVGYAHHYLKTMTVSPDGQIAISYTNASGQTIATALAGAKPANLDKLDSQHEPEDKTTVLLTPAQFKFDHTKLTLTASANYMVAVPNEEFKVSYNISRLIHQYNAGGFEICSNCYYTLKITVSDDCGNSEVKLNTFVGSKSANCSLNGNEIGFITHTPPTEGTYYIRFELGLSQDVIGAYTDEYLRKNTDLRSRFSFILEELDNLDFQACIADCQSCRATLGEKPAFIQRVKDQFALQEVSMETYGTDVETWASGMYDALLEHCNMISTQCDASPCAETKSQMLLDVSPGGQYALFTENFSALEPAINVVSNNWRSVFDILEPNTAPYIREQVELEDGTITSPHDANFTLAQLIKYWKPAYAEKFLRFHPEQCMLTNCEELKQYMSWDNRLKTEILSAAKIGQLQPGLQYDHAVADWLMNADPFFQPGAPGEYDAFYMRSGLTSYSLNKGLPAPSKGLTQFVDYFLYCADRGGNTNTGTDENTWTDCVPDPLCRVPDREWIMYRNKYLELKEEVYQRVRVRECPNNVANCGGLWLQPLTGNCPTPAMFSFYEMGVETIPGFGTFLRIGLRFNGGVAPFSEVQVNYKYPDNDVDQAVKVIWFQPGSGGVATARVPVGLDVNKIRILSTWCTPVTTAPSECNGIAGTITLSSAGAQAAQHTFTDVENGIPVQYHIRKGYSDEQPNLADFCPGASAEFYNCLEVKITGIDAPYRYFNVWVITCYTGGGPCTPALYNMEVQIGTGKYYADGKYYYFGITPDCGNPQLLAEHNCAEVFLPGSTTPVQFSGNGTEPLEVYICPDCTGPSNSLAASSLIQENGNQAAYLSGTGTYLIFSNTGPSDVIDPGDGGTPIVTCSNPLRNWYACFTVIEGGTSKVYKNATVFQCMSGGETCTPDVIFNVTASTGTNDHPSYTTSGDHERNYMLNVVDGECDEELGYTEVDHGLLSCVAFYVSSEDQTYTYSNVTVTECYRIINPLARAGAGALSANLLVAPLPADSSLITDYTDGQRYRVVTGDSANAPLALAGYTEWQYLQRYAVRMNESMVRNFSNVWIARALPASPNTAPVQMALSLAAEDPEESCVVTEEDFEVLHQVPVPGTYRYTVRYIGTQPIPADKRIRVTVEVDFSQSAPQRDYFDFTTANAGEIQHGEATRTEPYENIGGISHTVNCFDVPPLPTPVCSLYQHKTPRFRTVPASPVIPPADLEQQNTAAEMAVKQQVTQSCESNAETWVQQLEDCLRALPANEYVTKRAALKTGFIEVCKFGGDPDHIMGASTTPPNTTTTPGGYVSFGDVIVKVLGTGMATSMDCNPWLIDGPAPYKVKTQAIRLSISALTPDICTKLTALQTEFGNGSGTFYQFVKNKYGDGADLTEAELNMLIKGCTNCRYLLEKDMKLPVFLEPGATGCVTAADYNAAVTAFNSSFNAAPDVNHPQYGRIFSSFMNQRWGFTLGYEDYMAYQQALQGDPSKLLCNKPAFGTVKDDKLSCLAGLVSDAINRGNYAYNIYIEEERKKFKQEYITLCSGVNASADLTGKQQVYHYTLYYYNQAGQLIRTVPPEGVNPLSDADVLKVQRAREAAGDPVCDGYAGPGTEGDKGVVNNALNQLMTGGGAMEYWLKGSGNGSLQALHTTTGETRYLVNTCISGNFLRIDLYQLEPSTDNTRINAVASRHTAVDISGSLPLTEWVHVVIQSPVLFSNDLKIFVNGKSCPATAAPPGDCDWEIIYTPQGFVYPENYTAIRHIRAYSGQLLPAQVAALAANNCLLEGPSYSRTIWERFNVEPGAPENDLPGGGVAEQPVYPDHKMATSYAYNTLGQVVQQKSPDAGISKFWYDYLGRLVLSQNAEQLAPSGSGAANRYSYTEYDRLGRIEEVGEASDVEASPGAQFLTDTQYGQVMDDAVRKDITRTVYDNVPLWIPSSIQPENLRKRVVASVFEETEDVRQHVTYYSYDQLGNVKSLWQQLDGMSQPKRIDYKYDLASGKVNAVRYQAGYNDRFIYGYEYDAENRLIKVKNGSSFAGWTILNEKPQALYSYYPHGPLSRMELGEHNIQGVDYAYTLQGWLKGVNGNFLGQGKDMGQDGEAGPRSTFASDVFAYSLNYFNSDYSPVENTVNPFPLSFNATGSGEGKDLFSGNIRGITVAMSALRAGAPVGYTYAYDQLNRLTRMRQQDLAADATAWGVRTGTHQPYAEDITYDANGNILSYVRKGIGTAEKPLEMDDLSYSYALVNGERSNRLASVSDAIGNSAYGNDLKGTKNYIYDKIGNLTAETSSQPAGTNNISWNVYGKIRSVTMGSNGSLIYKYDASGNRVSKRYTRPDGTDETTWYIRDAQGNTLATYVKKGSEAVKWSEQQLYGSSRLGYWQPDMTENGTDIDARWGAERNKRYELTNHLGNVMAVLNDVKGEVVSMQDYYPFGSAMPGRYGPVVNGVVSADVAGTGYRYGFNGKENDNEIKGEGNQQDYGFRIYDPRIGKFLSVDPLTAQYAYYTPYQFAGNKPIWATDLDGAEENTSSTYTNKPPVFKVATYNWFTPSPPQATVQADTRTPETRQMMKEAVAYRDRLRTLYETPQGESFRLMSGAGAGIVAVAEEFAFAWALAQGKRVIDVAKLLRYERRVSSLQVDRSALAAQYGAQVLDDDFARTVSGLDASVNTSTPTSTYLGGAKGSLFSKRNILEANHSPTMKSYEIAGFSISYSEGSAFQMVYAEHRAFVSTGSSKAAQAFRAQEASLLKQGKFMEAFDLNMNSIKSQFGNKYNEAMSQAREHFQKNIVPRLQKQLSQQP</sequence>
<reference evidence="3" key="1">
    <citation type="submission" date="2021-03" db="EMBL/GenBank/DDBJ databases">
        <title>Assistant Professor.</title>
        <authorList>
            <person name="Huq M.A."/>
        </authorList>
    </citation>
    <scope>NUCLEOTIDE SEQUENCE [LARGE SCALE GENOMIC DNA]</scope>
    <source>
        <strain evidence="3">MAH-28</strain>
    </source>
</reference>
<feature type="signal peptide" evidence="1">
    <location>
        <begin position="1"/>
        <end position="26"/>
    </location>
</feature>
<protein>
    <recommendedName>
        <fullName evidence="4">RHS repeat-associated core domain-containing protein</fullName>
    </recommendedName>
</protein>
<evidence type="ECO:0008006" key="4">
    <source>
        <dbReference type="Google" id="ProtNLM"/>
    </source>
</evidence>
<keyword evidence="3" id="KW-1185">Reference proteome</keyword>
<evidence type="ECO:0000313" key="3">
    <source>
        <dbReference type="Proteomes" id="UP000679126"/>
    </source>
</evidence>
<evidence type="ECO:0000313" key="2">
    <source>
        <dbReference type="EMBL" id="MBO9154071.1"/>
    </source>
</evidence>
<evidence type="ECO:0000256" key="1">
    <source>
        <dbReference type="SAM" id="SignalP"/>
    </source>
</evidence>